<protein>
    <submittedName>
        <fullName evidence="1">Uncharacterized protein</fullName>
    </submittedName>
</protein>
<gene>
    <name evidence="1" type="ORF">CURHAP_LOCUS4582</name>
</gene>
<reference evidence="1 2" key="1">
    <citation type="submission" date="2020-05" db="EMBL/GenBank/DDBJ databases">
        <authorList>
            <person name="Campoy J."/>
            <person name="Schneeberger K."/>
            <person name="Spophaly S."/>
        </authorList>
    </citation>
    <scope>NUCLEOTIDE SEQUENCE [LARGE SCALE GENOMIC DNA]</scope>
    <source>
        <strain evidence="1">PruArmRojPasFocal</strain>
    </source>
</reference>
<dbReference type="EMBL" id="CAEKDK010000001">
    <property type="protein sequence ID" value="CAB4263728.1"/>
    <property type="molecule type" value="Genomic_DNA"/>
</dbReference>
<dbReference type="AlphaFoldDB" id="A0A6J5TMH5"/>
<proteinExistence type="predicted"/>
<organism evidence="1 2">
    <name type="scientific">Prunus armeniaca</name>
    <name type="common">Apricot</name>
    <name type="synonym">Armeniaca vulgaris</name>
    <dbReference type="NCBI Taxonomy" id="36596"/>
    <lineage>
        <taxon>Eukaryota</taxon>
        <taxon>Viridiplantae</taxon>
        <taxon>Streptophyta</taxon>
        <taxon>Embryophyta</taxon>
        <taxon>Tracheophyta</taxon>
        <taxon>Spermatophyta</taxon>
        <taxon>Magnoliopsida</taxon>
        <taxon>eudicotyledons</taxon>
        <taxon>Gunneridae</taxon>
        <taxon>Pentapetalae</taxon>
        <taxon>rosids</taxon>
        <taxon>fabids</taxon>
        <taxon>Rosales</taxon>
        <taxon>Rosaceae</taxon>
        <taxon>Amygdaloideae</taxon>
        <taxon>Amygdaleae</taxon>
        <taxon>Prunus</taxon>
    </lineage>
</organism>
<sequence length="114" mass="13352">MDSHLTEWANNLVRENNKKRLSLQVSPIEAYSFHVYDGCRVEVLGIRQIGWYLMTYEIELSYLQLQEKGTADARKRESHHAEKNHQLVSVQDVVQPAIIDKLAKIRLLFILPHR</sequence>
<evidence type="ECO:0000313" key="2">
    <source>
        <dbReference type="Proteomes" id="UP000507222"/>
    </source>
</evidence>
<name>A0A6J5TMH5_PRUAR</name>
<evidence type="ECO:0000313" key="1">
    <source>
        <dbReference type="EMBL" id="CAB4263728.1"/>
    </source>
</evidence>
<dbReference type="Proteomes" id="UP000507222">
    <property type="component" value="Unassembled WGS sequence"/>
</dbReference>
<accession>A0A6J5TMH5</accession>